<evidence type="ECO:0000256" key="11">
    <source>
        <dbReference type="ARBA" id="ARBA00023223"/>
    </source>
</evidence>
<dbReference type="GO" id="GO:0016405">
    <property type="term" value="F:CoA-ligase activity"/>
    <property type="evidence" value="ECO:0007669"/>
    <property type="project" value="TreeGrafter"/>
</dbReference>
<evidence type="ECO:0000256" key="7">
    <source>
        <dbReference type="ARBA" id="ARBA00022842"/>
    </source>
</evidence>
<organism evidence="17 18">
    <name type="scientific">Polypedilum vanderplanki</name>
    <name type="common">Sleeping chironomid midge</name>
    <dbReference type="NCBI Taxonomy" id="319348"/>
    <lineage>
        <taxon>Eukaryota</taxon>
        <taxon>Metazoa</taxon>
        <taxon>Ecdysozoa</taxon>
        <taxon>Arthropoda</taxon>
        <taxon>Hexapoda</taxon>
        <taxon>Insecta</taxon>
        <taxon>Pterygota</taxon>
        <taxon>Neoptera</taxon>
        <taxon>Endopterygota</taxon>
        <taxon>Diptera</taxon>
        <taxon>Nematocera</taxon>
        <taxon>Chironomoidea</taxon>
        <taxon>Chironomidae</taxon>
        <taxon>Chironominae</taxon>
        <taxon>Polypedilum</taxon>
        <taxon>Polypedilum</taxon>
    </lineage>
</organism>
<sequence length="546" mass="60672">MANNKNILYTPEITNDYHDEPSMGHLIEKSLRQAGEKVLLVSGITGEELTAKDLLAKAIQVAQSLYAAGIRSQDKISLVCENRFEFAYILFGSLLLNVTVAPINLTYSEREMIHAFNLSKPKIIFMSPYASEKVFNVAKTLNYVQKVILFDEENPFDKTVTLFDDFLKLSMNAGPYIPQSVNKEKSVSYILCSSGTTGLPKGVMLSQANLLVVTRFCKDVVLNMPNIPKNEEKVCLALLPWFHAFGITVLTGVISGALAKIVLLPKFEEALFLSCIENNRCNIWFMVPPLMVFLAKHPMVADYDLSCARIIICGAAPLSKESEQAVYDRLKIPELRILQGYGMSELSLAVLLQKNISKPGSVGDLVGGSYAKVIDEHGNALGPNQKGELCFKGNQLMMGYINDQDATSSCIDSEGWLHTGDVGYYDEDKQFFIVERIKELIKYKGFQVPPAEIESILLTHPKIKDAAVIGIPDERTGEKALAYVVKADDTLTEKEVIDFIAKQTSPAKQLHGGCIFIELIPKNPSGKILRRELRDLYKQSQLKSKL</sequence>
<keyword evidence="14" id="KW-0812">Transmembrane</keyword>
<keyword evidence="10" id="KW-0576">Peroxisome</keyword>
<dbReference type="PANTHER" id="PTHR24096">
    <property type="entry name" value="LONG-CHAIN-FATTY-ACID--COA LIGASE"/>
    <property type="match status" value="1"/>
</dbReference>
<evidence type="ECO:0000256" key="13">
    <source>
        <dbReference type="ARBA" id="ARBA00048497"/>
    </source>
</evidence>
<evidence type="ECO:0000256" key="2">
    <source>
        <dbReference type="ARBA" id="ARBA00004275"/>
    </source>
</evidence>
<comment type="similarity">
    <text evidence="3">Belongs to the ATP-dependent AMP-binding enzyme family.</text>
</comment>
<comment type="caution">
    <text evidence="17">The sequence shown here is derived from an EMBL/GenBank/DDBJ whole genome shotgun (WGS) entry which is preliminary data.</text>
</comment>
<keyword evidence="12" id="KW-0599">Photoprotein</keyword>
<dbReference type="PROSITE" id="PS00455">
    <property type="entry name" value="AMP_BINDING"/>
    <property type="match status" value="1"/>
</dbReference>
<evidence type="ECO:0000256" key="9">
    <source>
        <dbReference type="ARBA" id="ARBA00023033"/>
    </source>
</evidence>
<keyword evidence="7" id="KW-0460">Magnesium</keyword>
<dbReference type="GO" id="GO:0005777">
    <property type="term" value="C:peroxisome"/>
    <property type="evidence" value="ECO:0007669"/>
    <property type="project" value="UniProtKB-SubCell"/>
</dbReference>
<evidence type="ECO:0000256" key="8">
    <source>
        <dbReference type="ARBA" id="ARBA00023002"/>
    </source>
</evidence>
<evidence type="ECO:0000256" key="4">
    <source>
        <dbReference type="ARBA" id="ARBA00012532"/>
    </source>
</evidence>
<keyword evidence="11" id="KW-0455">Luminescence</keyword>
<dbReference type="Gene3D" id="3.30.300.30">
    <property type="match status" value="1"/>
</dbReference>
<feature type="domain" description="AMP-binding enzyme C-terminal" evidence="16">
    <location>
        <begin position="452"/>
        <end position="527"/>
    </location>
</feature>
<evidence type="ECO:0000313" key="18">
    <source>
        <dbReference type="Proteomes" id="UP001107558"/>
    </source>
</evidence>
<comment type="cofactor">
    <cofactor evidence="1">
        <name>Mg(2+)</name>
        <dbReference type="ChEBI" id="CHEBI:18420"/>
    </cofactor>
</comment>
<dbReference type="InterPro" id="IPR020845">
    <property type="entry name" value="AMP-binding_CS"/>
</dbReference>
<gene>
    <name evidence="17" type="ORF">PVAND_012560</name>
</gene>
<comment type="subcellular location">
    <subcellularLocation>
        <location evidence="2">Peroxisome</location>
    </subcellularLocation>
</comment>
<dbReference type="AlphaFoldDB" id="A0A9J6CNT5"/>
<feature type="transmembrane region" description="Helical" evidence="14">
    <location>
        <begin position="86"/>
        <end position="107"/>
    </location>
</feature>
<dbReference type="InterPro" id="IPR045851">
    <property type="entry name" value="AMP-bd_C_sf"/>
</dbReference>
<keyword evidence="8" id="KW-0560">Oxidoreductase</keyword>
<proteinExistence type="inferred from homology"/>
<dbReference type="GO" id="GO:0005524">
    <property type="term" value="F:ATP binding"/>
    <property type="evidence" value="ECO:0007669"/>
    <property type="project" value="UniProtKB-KW"/>
</dbReference>
<keyword evidence="14" id="KW-0472">Membrane</keyword>
<evidence type="ECO:0000256" key="12">
    <source>
        <dbReference type="ARBA" id="ARBA00023262"/>
    </source>
</evidence>
<dbReference type="Pfam" id="PF00501">
    <property type="entry name" value="AMP-binding"/>
    <property type="match status" value="1"/>
</dbReference>
<dbReference type="Gene3D" id="2.30.38.10">
    <property type="entry name" value="Luciferase, Domain 3"/>
    <property type="match status" value="1"/>
</dbReference>
<keyword evidence="6" id="KW-0067">ATP-binding</keyword>
<evidence type="ECO:0000256" key="3">
    <source>
        <dbReference type="ARBA" id="ARBA00006432"/>
    </source>
</evidence>
<dbReference type="OrthoDB" id="10253869at2759"/>
<keyword evidence="9" id="KW-0503">Monooxygenase</keyword>
<comment type="catalytic activity">
    <reaction evidence="13">
        <text>firefly D-luciferin + ATP + O2 = firefly oxyluciferin + hnu + AMP + CO2 + diphosphate</text>
        <dbReference type="Rhea" id="RHEA:10732"/>
        <dbReference type="ChEBI" id="CHEBI:15379"/>
        <dbReference type="ChEBI" id="CHEBI:16526"/>
        <dbReference type="ChEBI" id="CHEBI:16792"/>
        <dbReference type="ChEBI" id="CHEBI:30212"/>
        <dbReference type="ChEBI" id="CHEBI:30616"/>
        <dbReference type="ChEBI" id="CHEBI:33019"/>
        <dbReference type="ChEBI" id="CHEBI:58038"/>
        <dbReference type="ChEBI" id="CHEBI:456215"/>
        <dbReference type="EC" id="1.13.12.7"/>
    </reaction>
</comment>
<feature type="domain" description="AMP-dependent synthetase/ligase" evidence="15">
    <location>
        <begin position="28"/>
        <end position="400"/>
    </location>
</feature>
<keyword evidence="18" id="KW-1185">Reference proteome</keyword>
<evidence type="ECO:0000259" key="16">
    <source>
        <dbReference type="Pfam" id="PF13193"/>
    </source>
</evidence>
<evidence type="ECO:0000259" key="15">
    <source>
        <dbReference type="Pfam" id="PF00501"/>
    </source>
</evidence>
<dbReference type="EC" id="1.13.12.7" evidence="4"/>
<name>A0A9J6CNT5_POLVA</name>
<dbReference type="GO" id="GO:0004497">
    <property type="term" value="F:monooxygenase activity"/>
    <property type="evidence" value="ECO:0007669"/>
    <property type="project" value="UniProtKB-KW"/>
</dbReference>
<reference evidence="17" key="1">
    <citation type="submission" date="2021-03" db="EMBL/GenBank/DDBJ databases">
        <title>Chromosome level genome of the anhydrobiotic midge Polypedilum vanderplanki.</title>
        <authorList>
            <person name="Yoshida Y."/>
            <person name="Kikawada T."/>
            <person name="Gusev O."/>
        </authorList>
    </citation>
    <scope>NUCLEOTIDE SEQUENCE</scope>
    <source>
        <strain evidence="17">NIAS01</strain>
        <tissue evidence="17">Whole body or cell culture</tissue>
    </source>
</reference>
<evidence type="ECO:0000256" key="5">
    <source>
        <dbReference type="ARBA" id="ARBA00019043"/>
    </source>
</evidence>
<dbReference type="Pfam" id="PF13193">
    <property type="entry name" value="AMP-binding_C"/>
    <property type="match status" value="1"/>
</dbReference>
<dbReference type="Proteomes" id="UP001107558">
    <property type="component" value="Chromosome 1"/>
</dbReference>
<dbReference type="EMBL" id="JADBJN010000001">
    <property type="protein sequence ID" value="KAG5683270.1"/>
    <property type="molecule type" value="Genomic_DNA"/>
</dbReference>
<dbReference type="GO" id="GO:0008218">
    <property type="term" value="P:bioluminescence"/>
    <property type="evidence" value="ECO:0007669"/>
    <property type="project" value="UniProtKB-KW"/>
</dbReference>
<evidence type="ECO:0000256" key="10">
    <source>
        <dbReference type="ARBA" id="ARBA00023140"/>
    </source>
</evidence>
<keyword evidence="6" id="KW-0547">Nucleotide-binding</keyword>
<evidence type="ECO:0000313" key="17">
    <source>
        <dbReference type="EMBL" id="KAG5683270.1"/>
    </source>
</evidence>
<dbReference type="FunFam" id="3.30.300.30:FF:000007">
    <property type="entry name" value="4-coumarate--CoA ligase 2"/>
    <property type="match status" value="1"/>
</dbReference>
<accession>A0A9J6CNT5</accession>
<dbReference type="SUPFAM" id="SSF56801">
    <property type="entry name" value="Acetyl-CoA synthetase-like"/>
    <property type="match status" value="1"/>
</dbReference>
<dbReference type="InterPro" id="IPR025110">
    <property type="entry name" value="AMP-bd_C"/>
</dbReference>
<dbReference type="Gene3D" id="3.40.50.980">
    <property type="match status" value="2"/>
</dbReference>
<evidence type="ECO:0000256" key="14">
    <source>
        <dbReference type="SAM" id="Phobius"/>
    </source>
</evidence>
<evidence type="ECO:0000256" key="6">
    <source>
        <dbReference type="ARBA" id="ARBA00022840"/>
    </source>
</evidence>
<dbReference type="InterPro" id="IPR000873">
    <property type="entry name" value="AMP-dep_synth/lig_dom"/>
</dbReference>
<protein>
    <recommendedName>
        <fullName evidence="5">Luciferin 4-monooxygenase</fullName>
        <ecNumber evidence="4">1.13.12.7</ecNumber>
    </recommendedName>
</protein>
<keyword evidence="14" id="KW-1133">Transmembrane helix</keyword>
<evidence type="ECO:0000256" key="1">
    <source>
        <dbReference type="ARBA" id="ARBA00001946"/>
    </source>
</evidence>
<dbReference type="PANTHER" id="PTHR24096:SF423">
    <property type="entry name" value="GM05240P"/>
    <property type="match status" value="1"/>
</dbReference>